<dbReference type="PROSITE" id="PS00627">
    <property type="entry name" value="GHMP_KINASES_ATP"/>
    <property type="match status" value="1"/>
</dbReference>
<accession>A0AA35SMQ8</accession>
<feature type="domain" description="GHMP kinase N-terminal" evidence="12">
    <location>
        <begin position="43"/>
        <end position="125"/>
    </location>
</feature>
<dbReference type="PANTHER" id="PTHR20861">
    <property type="entry name" value="HOMOSERINE/4-DIPHOSPHOCYTIDYL-2-C-METHYL-D-ERYTHRITOL KINASE"/>
    <property type="match status" value="1"/>
</dbReference>
<gene>
    <name evidence="14" type="ORF">GBAR_LOCUS18591</name>
</gene>
<dbReference type="Proteomes" id="UP001174909">
    <property type="component" value="Unassembled WGS sequence"/>
</dbReference>
<comment type="catalytic activity">
    <reaction evidence="11">
        <text>L-homoserine + ATP = O-phospho-L-homoserine + ADP + H(+)</text>
        <dbReference type="Rhea" id="RHEA:13985"/>
        <dbReference type="ChEBI" id="CHEBI:15378"/>
        <dbReference type="ChEBI" id="CHEBI:30616"/>
        <dbReference type="ChEBI" id="CHEBI:57476"/>
        <dbReference type="ChEBI" id="CHEBI:57590"/>
        <dbReference type="ChEBI" id="CHEBI:456216"/>
        <dbReference type="EC" id="2.7.1.39"/>
    </reaction>
    <physiologicalReaction direction="left-to-right" evidence="11">
        <dbReference type="Rhea" id="RHEA:13986"/>
    </physiologicalReaction>
</comment>
<dbReference type="NCBIfam" id="TIGR00191">
    <property type="entry name" value="thrB"/>
    <property type="match status" value="1"/>
</dbReference>
<keyword evidence="6" id="KW-0808">Transferase</keyword>
<evidence type="ECO:0000256" key="5">
    <source>
        <dbReference type="ARBA" id="ARBA00022605"/>
    </source>
</evidence>
<evidence type="ECO:0000256" key="6">
    <source>
        <dbReference type="ARBA" id="ARBA00022679"/>
    </source>
</evidence>
<dbReference type="PANTHER" id="PTHR20861:SF1">
    <property type="entry name" value="HOMOSERINE KINASE"/>
    <property type="match status" value="1"/>
</dbReference>
<evidence type="ECO:0000259" key="13">
    <source>
        <dbReference type="Pfam" id="PF08544"/>
    </source>
</evidence>
<dbReference type="InterPro" id="IPR006203">
    <property type="entry name" value="GHMP_knse_ATP-bd_CS"/>
</dbReference>
<name>A0AA35SMQ8_GEOBA</name>
<keyword evidence="7" id="KW-0791">Threonine biosynthesis</keyword>
<reference evidence="14" key="1">
    <citation type="submission" date="2023-03" db="EMBL/GenBank/DDBJ databases">
        <authorList>
            <person name="Steffen K."/>
            <person name="Cardenas P."/>
        </authorList>
    </citation>
    <scope>NUCLEOTIDE SEQUENCE</scope>
</reference>
<dbReference type="InterPro" id="IPR014721">
    <property type="entry name" value="Ribsml_uS5_D2-typ_fold_subgr"/>
</dbReference>
<dbReference type="InterPro" id="IPR006204">
    <property type="entry name" value="GHMP_kinase_N_dom"/>
</dbReference>
<keyword evidence="15" id="KW-1185">Reference proteome</keyword>
<feature type="domain" description="GHMP kinase C-terminal" evidence="13">
    <location>
        <begin position="187"/>
        <end position="249"/>
    </location>
</feature>
<dbReference type="InterPro" id="IPR020568">
    <property type="entry name" value="Ribosomal_Su5_D2-typ_SF"/>
</dbReference>
<dbReference type="HAMAP" id="MF_00384">
    <property type="entry name" value="Homoser_kinase"/>
    <property type="match status" value="1"/>
</dbReference>
<sequence length="285" mass="30088">MGPGFDCLGIALDIWNIVTVEVGESGFEISGEGEDELPWDESNLVFQSITRVFEECGRSMPPLSVRCHNDIPATRGLGSSSAALVSGLTIGNELCGGLLEQDDLLQIAASIEGHPDNVAPSIYGGMQIAVSHDDRVVSAPVPVPDELSAVLFVPNVPMPTKEARGLLKSEVPRSDAVFNIGRAALLVSAMVTGDLKRLGIATEDRLHQPARQTIFFPMNNIIRAARGAGALGAFLSGAGSTVLALATEKEFTIGYEMADAAVKSGLDGEVRITRPTDRGVHVVRS</sequence>
<dbReference type="PIRSF" id="PIRSF000676">
    <property type="entry name" value="Homoser_kin"/>
    <property type="match status" value="1"/>
</dbReference>
<evidence type="ECO:0000256" key="4">
    <source>
        <dbReference type="ARBA" id="ARBA00017858"/>
    </source>
</evidence>
<dbReference type="GO" id="GO:0005524">
    <property type="term" value="F:ATP binding"/>
    <property type="evidence" value="ECO:0007669"/>
    <property type="project" value="UniProtKB-KW"/>
</dbReference>
<comment type="pathway">
    <text evidence="1">Amino-acid biosynthesis; L-threonine biosynthesis; L-threonine from L-aspartate: step 4/5.</text>
</comment>
<comment type="similarity">
    <text evidence="2">Belongs to the GHMP kinase family. Homoserine kinase subfamily.</text>
</comment>
<organism evidence="14 15">
    <name type="scientific">Geodia barretti</name>
    <name type="common">Barrett's horny sponge</name>
    <dbReference type="NCBI Taxonomy" id="519541"/>
    <lineage>
        <taxon>Eukaryota</taxon>
        <taxon>Metazoa</taxon>
        <taxon>Porifera</taxon>
        <taxon>Demospongiae</taxon>
        <taxon>Heteroscleromorpha</taxon>
        <taxon>Tetractinellida</taxon>
        <taxon>Astrophorina</taxon>
        <taxon>Geodiidae</taxon>
        <taxon>Geodia</taxon>
    </lineage>
</organism>
<protein>
    <recommendedName>
        <fullName evidence="4">Homoserine kinase</fullName>
        <ecNumber evidence="3">2.7.1.39</ecNumber>
    </recommendedName>
</protein>
<dbReference type="InterPro" id="IPR013750">
    <property type="entry name" value="GHMP_kinase_C_dom"/>
</dbReference>
<dbReference type="EC" id="2.7.1.39" evidence="3"/>
<keyword evidence="5" id="KW-0028">Amino-acid biosynthesis</keyword>
<evidence type="ECO:0000256" key="10">
    <source>
        <dbReference type="ARBA" id="ARBA00022840"/>
    </source>
</evidence>
<evidence type="ECO:0000256" key="8">
    <source>
        <dbReference type="ARBA" id="ARBA00022741"/>
    </source>
</evidence>
<dbReference type="Pfam" id="PF08544">
    <property type="entry name" value="GHMP_kinases_C"/>
    <property type="match status" value="1"/>
</dbReference>
<comment type="caution">
    <text evidence="14">The sequence shown here is derived from an EMBL/GenBank/DDBJ whole genome shotgun (WGS) entry which is preliminary data.</text>
</comment>
<evidence type="ECO:0000256" key="3">
    <source>
        <dbReference type="ARBA" id="ARBA00012078"/>
    </source>
</evidence>
<proteinExistence type="inferred from homology"/>
<evidence type="ECO:0000313" key="15">
    <source>
        <dbReference type="Proteomes" id="UP001174909"/>
    </source>
</evidence>
<keyword evidence="9 14" id="KW-0418">Kinase</keyword>
<dbReference type="EMBL" id="CASHTH010002634">
    <property type="protein sequence ID" value="CAI8032945.1"/>
    <property type="molecule type" value="Genomic_DNA"/>
</dbReference>
<evidence type="ECO:0000313" key="14">
    <source>
        <dbReference type="EMBL" id="CAI8032945.1"/>
    </source>
</evidence>
<evidence type="ECO:0000259" key="12">
    <source>
        <dbReference type="Pfam" id="PF00288"/>
    </source>
</evidence>
<dbReference type="SUPFAM" id="SSF55060">
    <property type="entry name" value="GHMP Kinase, C-terminal domain"/>
    <property type="match status" value="1"/>
</dbReference>
<dbReference type="SUPFAM" id="SSF54211">
    <property type="entry name" value="Ribosomal protein S5 domain 2-like"/>
    <property type="match status" value="1"/>
</dbReference>
<dbReference type="Gene3D" id="3.30.230.10">
    <property type="match status" value="1"/>
</dbReference>
<dbReference type="Gene3D" id="3.30.70.890">
    <property type="entry name" value="GHMP kinase, C-terminal domain"/>
    <property type="match status" value="1"/>
</dbReference>
<dbReference type="InterPro" id="IPR000870">
    <property type="entry name" value="Homoserine_kinase"/>
</dbReference>
<dbReference type="AlphaFoldDB" id="A0AA35SMQ8"/>
<dbReference type="Pfam" id="PF00288">
    <property type="entry name" value="GHMP_kinases_N"/>
    <property type="match status" value="1"/>
</dbReference>
<dbReference type="InterPro" id="IPR036554">
    <property type="entry name" value="GHMP_kinase_C_sf"/>
</dbReference>
<keyword evidence="8" id="KW-0547">Nucleotide-binding</keyword>
<keyword evidence="10" id="KW-0067">ATP-binding</keyword>
<dbReference type="GO" id="GO:0009088">
    <property type="term" value="P:threonine biosynthetic process"/>
    <property type="evidence" value="ECO:0007669"/>
    <property type="project" value="UniProtKB-KW"/>
</dbReference>
<dbReference type="PRINTS" id="PR00958">
    <property type="entry name" value="HOMSERKINASE"/>
</dbReference>
<evidence type="ECO:0000256" key="1">
    <source>
        <dbReference type="ARBA" id="ARBA00005015"/>
    </source>
</evidence>
<evidence type="ECO:0000256" key="9">
    <source>
        <dbReference type="ARBA" id="ARBA00022777"/>
    </source>
</evidence>
<evidence type="ECO:0000256" key="2">
    <source>
        <dbReference type="ARBA" id="ARBA00007370"/>
    </source>
</evidence>
<evidence type="ECO:0000256" key="11">
    <source>
        <dbReference type="ARBA" id="ARBA00049913"/>
    </source>
</evidence>
<evidence type="ECO:0000256" key="7">
    <source>
        <dbReference type="ARBA" id="ARBA00022697"/>
    </source>
</evidence>
<dbReference type="GO" id="GO:0004413">
    <property type="term" value="F:homoserine kinase activity"/>
    <property type="evidence" value="ECO:0007669"/>
    <property type="project" value="UniProtKB-EC"/>
</dbReference>